<protein>
    <recommendedName>
        <fullName evidence="3">HTH crp-type domain-containing protein</fullName>
    </recommendedName>
</protein>
<organism evidence="1 2">
    <name type="scientific">candidate division CSSED10-310 bacterium</name>
    <dbReference type="NCBI Taxonomy" id="2855610"/>
    <lineage>
        <taxon>Bacteria</taxon>
        <taxon>Bacteria division CSSED10-310</taxon>
    </lineage>
</organism>
<gene>
    <name evidence="1" type="ORF">ACFL27_28910</name>
</gene>
<feature type="non-terminal residue" evidence="1">
    <location>
        <position position="1"/>
    </location>
</feature>
<evidence type="ECO:0000313" key="2">
    <source>
        <dbReference type="Proteomes" id="UP001594351"/>
    </source>
</evidence>
<evidence type="ECO:0008006" key="3">
    <source>
        <dbReference type="Google" id="ProtNLM"/>
    </source>
</evidence>
<dbReference type="EMBL" id="JBHPBY010000779">
    <property type="protein sequence ID" value="MFC1854224.1"/>
    <property type="molecule type" value="Genomic_DNA"/>
</dbReference>
<keyword evidence="2" id="KW-1185">Reference proteome</keyword>
<sequence>QEVGIETRDWLRIEYNYSPIEFAGMVGVSLATVNDIMDRLVKGRFISFREGKIIITNKKRFQDLLKFIELKERFSDFVI</sequence>
<dbReference type="SUPFAM" id="SSF46785">
    <property type="entry name" value="Winged helix' DNA-binding domain"/>
    <property type="match status" value="1"/>
</dbReference>
<name>A0ABV6Z707_UNCC1</name>
<dbReference type="Gene3D" id="1.10.10.10">
    <property type="entry name" value="Winged helix-like DNA-binding domain superfamily/Winged helix DNA-binding domain"/>
    <property type="match status" value="1"/>
</dbReference>
<dbReference type="Proteomes" id="UP001594351">
    <property type="component" value="Unassembled WGS sequence"/>
</dbReference>
<proteinExistence type="predicted"/>
<evidence type="ECO:0000313" key="1">
    <source>
        <dbReference type="EMBL" id="MFC1854224.1"/>
    </source>
</evidence>
<reference evidence="1 2" key="1">
    <citation type="submission" date="2024-09" db="EMBL/GenBank/DDBJ databases">
        <title>Laminarin stimulates single cell rates of sulfate reduction while oxygen inhibits transcriptomic activity in coastal marine sediment.</title>
        <authorList>
            <person name="Lindsay M."/>
            <person name="Orcutt B."/>
            <person name="Emerson D."/>
            <person name="Stepanauskas R."/>
            <person name="D'Angelo T."/>
        </authorList>
    </citation>
    <scope>NUCLEOTIDE SEQUENCE [LARGE SCALE GENOMIC DNA]</scope>
    <source>
        <strain evidence="1">SAG AM-311-K15</strain>
    </source>
</reference>
<dbReference type="InterPro" id="IPR036388">
    <property type="entry name" value="WH-like_DNA-bd_sf"/>
</dbReference>
<dbReference type="InterPro" id="IPR036390">
    <property type="entry name" value="WH_DNA-bd_sf"/>
</dbReference>
<comment type="caution">
    <text evidence="1">The sequence shown here is derived from an EMBL/GenBank/DDBJ whole genome shotgun (WGS) entry which is preliminary data.</text>
</comment>
<accession>A0ABV6Z707</accession>